<dbReference type="KEGG" id="nec:KGD82_16810"/>
<proteinExistence type="predicted"/>
<name>A0A975L7B5_9ACTN</name>
<sequence length="125" mass="14158">MILGVYANWQTELDAWAKQVNEARKPSRVVPAPHLAVLAQADRSRYADRIGAWLEGLKTGAGLDATDPRLHLRNRFIRDPKVFATSAGRDQAYRLTVKAWNAWAVQEPMRLLKLAEREQIPTVVQ</sequence>
<accession>A0A975L7B5</accession>
<dbReference type="AlphaFoldDB" id="A0A975L7B5"/>
<reference evidence="1" key="1">
    <citation type="submission" date="2021-05" db="EMBL/GenBank/DDBJ databases">
        <authorList>
            <person name="Kaiqin L."/>
            <person name="Jian G."/>
        </authorList>
    </citation>
    <scope>NUCLEOTIDE SEQUENCE</scope>
    <source>
        <strain evidence="1">HDS5</strain>
    </source>
</reference>
<protein>
    <submittedName>
        <fullName evidence="1">Uncharacterized protein</fullName>
    </submittedName>
</protein>
<gene>
    <name evidence="1" type="ORF">KGD82_16810</name>
</gene>
<evidence type="ECO:0000313" key="2">
    <source>
        <dbReference type="Proteomes" id="UP000682416"/>
    </source>
</evidence>
<keyword evidence="2" id="KW-1185">Reference proteome</keyword>
<evidence type="ECO:0000313" key="1">
    <source>
        <dbReference type="EMBL" id="QVJ00420.1"/>
    </source>
</evidence>
<organism evidence="1 2">
    <name type="scientific">Nocardiopsis eucommiae</name>
    <dbReference type="NCBI Taxonomy" id="2831970"/>
    <lineage>
        <taxon>Bacteria</taxon>
        <taxon>Bacillati</taxon>
        <taxon>Actinomycetota</taxon>
        <taxon>Actinomycetes</taxon>
        <taxon>Streptosporangiales</taxon>
        <taxon>Nocardiopsidaceae</taxon>
        <taxon>Nocardiopsis</taxon>
    </lineage>
</organism>
<dbReference type="Proteomes" id="UP000682416">
    <property type="component" value="Chromosome"/>
</dbReference>
<dbReference type="EMBL" id="CP074402">
    <property type="protein sequence ID" value="QVJ00420.1"/>
    <property type="molecule type" value="Genomic_DNA"/>
</dbReference>